<keyword evidence="3" id="KW-1133">Transmembrane helix</keyword>
<dbReference type="Proteomes" id="UP000269721">
    <property type="component" value="Unassembled WGS sequence"/>
</dbReference>
<gene>
    <name evidence="4" type="ORF">BDK51DRAFT_46056</name>
</gene>
<reference evidence="5" key="1">
    <citation type="journal article" date="2018" name="Nat. Microbiol.">
        <title>Leveraging single-cell genomics to expand the fungal tree of life.</title>
        <authorList>
            <person name="Ahrendt S.R."/>
            <person name="Quandt C.A."/>
            <person name="Ciobanu D."/>
            <person name="Clum A."/>
            <person name="Salamov A."/>
            <person name="Andreopoulos B."/>
            <person name="Cheng J.F."/>
            <person name="Woyke T."/>
            <person name="Pelin A."/>
            <person name="Henrissat B."/>
            <person name="Reynolds N.K."/>
            <person name="Benny G.L."/>
            <person name="Smith M.E."/>
            <person name="James T.Y."/>
            <person name="Grigoriev I.V."/>
        </authorList>
    </citation>
    <scope>NUCLEOTIDE SEQUENCE [LARGE SCALE GENOMIC DNA]</scope>
</reference>
<keyword evidence="5" id="KW-1185">Reference proteome</keyword>
<dbReference type="EMBL" id="KZ995238">
    <property type="protein sequence ID" value="RKO91085.1"/>
    <property type="molecule type" value="Genomic_DNA"/>
</dbReference>
<keyword evidence="3" id="KW-0812">Transmembrane</keyword>
<sequence>MCWLPTDSLPRSAGYDPIIGLMNIIHGITIPIGPMSLLVAHVAPSVAPPACFGHCMTALGSDSILLYGGDEINLSDTWIFSTTQHTWMQLTVDTSPGPRWNAACATTSNSTAFLFGGEDGSGPGGLGTTNDIWSFNLEAGRGSMLLRREPRFFFSTPRAYLSMTAIGWDWLVVSASAGGVSNFHSVAGDPAFYFLDLNTLTWYSRTTPGPIVPTSKFAINTGAPTMSANNSVTPVSTVAASSSGTGAASSSGTISITPIIGTAVASFGFAICLAVVGAYLWHCSKKPTEHAYPPLDPVPGPRNTESTASTAVVVVHPDPPGYISGVLPPAAALPGSSAIVHQ</sequence>
<keyword evidence="2" id="KW-0677">Repeat</keyword>
<dbReference type="AlphaFoldDB" id="A0A4P9WGN8"/>
<dbReference type="PANTHER" id="PTHR46093:SF18">
    <property type="entry name" value="FIBRONECTIN TYPE-III DOMAIN-CONTAINING PROTEIN"/>
    <property type="match status" value="1"/>
</dbReference>
<evidence type="ECO:0000256" key="3">
    <source>
        <dbReference type="SAM" id="Phobius"/>
    </source>
</evidence>
<dbReference type="Gene3D" id="2.120.10.80">
    <property type="entry name" value="Kelch-type beta propeller"/>
    <property type="match status" value="1"/>
</dbReference>
<dbReference type="InterPro" id="IPR015915">
    <property type="entry name" value="Kelch-typ_b-propeller"/>
</dbReference>
<keyword evidence="3" id="KW-0472">Membrane</keyword>
<name>A0A4P9WGN8_9FUNG</name>
<evidence type="ECO:0000256" key="1">
    <source>
        <dbReference type="ARBA" id="ARBA00022441"/>
    </source>
</evidence>
<keyword evidence="1" id="KW-0880">Kelch repeat</keyword>
<evidence type="ECO:0000313" key="5">
    <source>
        <dbReference type="Proteomes" id="UP000269721"/>
    </source>
</evidence>
<organism evidence="4 5">
    <name type="scientific">Blyttiomyces helicus</name>
    <dbReference type="NCBI Taxonomy" id="388810"/>
    <lineage>
        <taxon>Eukaryota</taxon>
        <taxon>Fungi</taxon>
        <taxon>Fungi incertae sedis</taxon>
        <taxon>Chytridiomycota</taxon>
        <taxon>Chytridiomycota incertae sedis</taxon>
        <taxon>Chytridiomycetes</taxon>
        <taxon>Chytridiomycetes incertae sedis</taxon>
        <taxon>Blyttiomyces</taxon>
    </lineage>
</organism>
<evidence type="ECO:0000256" key="2">
    <source>
        <dbReference type="ARBA" id="ARBA00022737"/>
    </source>
</evidence>
<accession>A0A4P9WGN8</accession>
<dbReference type="PANTHER" id="PTHR46093">
    <property type="entry name" value="ACYL-COA-BINDING DOMAIN-CONTAINING PROTEIN 5"/>
    <property type="match status" value="1"/>
</dbReference>
<protein>
    <recommendedName>
        <fullName evidence="6">Kelch repeat protein</fullName>
    </recommendedName>
</protein>
<evidence type="ECO:0008006" key="6">
    <source>
        <dbReference type="Google" id="ProtNLM"/>
    </source>
</evidence>
<evidence type="ECO:0000313" key="4">
    <source>
        <dbReference type="EMBL" id="RKO91085.1"/>
    </source>
</evidence>
<dbReference type="Pfam" id="PF24681">
    <property type="entry name" value="Kelch_KLHDC2_KLHL20_DRC7"/>
    <property type="match status" value="1"/>
</dbReference>
<proteinExistence type="predicted"/>
<dbReference type="SUPFAM" id="SSF117281">
    <property type="entry name" value="Kelch motif"/>
    <property type="match status" value="1"/>
</dbReference>
<feature type="transmembrane region" description="Helical" evidence="3">
    <location>
        <begin position="259"/>
        <end position="281"/>
    </location>
</feature>